<organism evidence="2">
    <name type="scientific">Siphoviridae sp. ctHip2</name>
    <dbReference type="NCBI Taxonomy" id="2827830"/>
    <lineage>
        <taxon>Viruses</taxon>
        <taxon>Duplodnaviria</taxon>
        <taxon>Heunggongvirae</taxon>
        <taxon>Uroviricota</taxon>
        <taxon>Caudoviricetes</taxon>
    </lineage>
</organism>
<protein>
    <submittedName>
        <fullName evidence="2">Uncharacterized protein</fullName>
    </submittedName>
</protein>
<dbReference type="EMBL" id="BK032497">
    <property type="protein sequence ID" value="DAF42997.1"/>
    <property type="molecule type" value="Genomic_DNA"/>
</dbReference>
<reference evidence="2" key="1">
    <citation type="journal article" date="2021" name="Proc. Natl. Acad. Sci. U.S.A.">
        <title>A Catalog of Tens of Thousands of Viruses from Human Metagenomes Reveals Hidden Associations with Chronic Diseases.</title>
        <authorList>
            <person name="Tisza M.J."/>
            <person name="Buck C.B."/>
        </authorList>
    </citation>
    <scope>NUCLEOTIDE SEQUENCE</scope>
    <source>
        <strain evidence="2">CtHip2</strain>
    </source>
</reference>
<evidence type="ECO:0000313" key="2">
    <source>
        <dbReference type="EMBL" id="DAF42997.1"/>
    </source>
</evidence>
<proteinExistence type="predicted"/>
<sequence>MARRKRKATTRKKSTTTKTTKKENIRLTKKWKELYKDNKIFKGELMTVEQYKQLIDELYTGERVDNKDLMGSFAKFKNKK</sequence>
<name>A0A8S5RW53_9CAUD</name>
<accession>A0A8S5RW53</accession>
<evidence type="ECO:0000256" key="1">
    <source>
        <dbReference type="SAM" id="MobiDB-lite"/>
    </source>
</evidence>
<feature type="region of interest" description="Disordered" evidence="1">
    <location>
        <begin position="1"/>
        <end position="22"/>
    </location>
</feature>
<feature type="compositionally biased region" description="Basic residues" evidence="1">
    <location>
        <begin position="1"/>
        <end position="15"/>
    </location>
</feature>